<reference evidence="3" key="1">
    <citation type="submission" date="2018-04" db="EMBL/GenBank/DDBJ databases">
        <authorList>
            <person name="Liu S."/>
            <person name="Wang Z."/>
            <person name="Li J."/>
        </authorList>
    </citation>
    <scope>NUCLEOTIDE SEQUENCE [LARGE SCALE GENOMIC DNA]</scope>
    <source>
        <strain evidence="3">2189</strain>
    </source>
</reference>
<dbReference type="GO" id="GO:0005524">
    <property type="term" value="F:ATP binding"/>
    <property type="evidence" value="ECO:0007669"/>
    <property type="project" value="TreeGrafter"/>
</dbReference>
<sequence>MTTGAHAYVEQKHNAEPRLTPPVALDQSNLVNPVRRAPQSGWRRLVHRLSGGRVNPGDSPEQQRRTELFERIRQPLRGDYRIAVMSLKGGVGKTTTTVCLGSVFSSVRGDRVIAVDANPDLGTLAQRVAAPGHATVRDLLAAQDTSRYPQVRSFTSQAPSRLEVIGSERDPAVSEAFSEDDYRRAIDILQHHYNIVLTDCGTGLMHSAMSGVLALANTLVLVTSPALDGAQSASATLDWLNLHGYEHLAANSVVVVSAAHDEAPTIDLEQLTAHFAARTRAVHHIPFDRHLSEGATIDLERLQPATYEAYLQLAGIVADDFGSWHRHAAT</sequence>
<dbReference type="EMBL" id="QEEZ01000033">
    <property type="protein sequence ID" value="PWC00776.1"/>
    <property type="molecule type" value="Genomic_DNA"/>
</dbReference>
<dbReference type="RefSeq" id="WP_108430628.1">
    <property type="nucleotide sequence ID" value="NZ_CP026947.1"/>
</dbReference>
<dbReference type="Pfam" id="PF13614">
    <property type="entry name" value="AAA_31"/>
    <property type="match status" value="1"/>
</dbReference>
<dbReference type="GO" id="GO:0005829">
    <property type="term" value="C:cytosol"/>
    <property type="evidence" value="ECO:0007669"/>
    <property type="project" value="TreeGrafter"/>
</dbReference>
<dbReference type="KEGG" id="cyz:C3B44_00430"/>
<evidence type="ECO:0000313" key="3">
    <source>
        <dbReference type="Proteomes" id="UP000244989"/>
    </source>
</evidence>
<dbReference type="InterPro" id="IPR050625">
    <property type="entry name" value="ParA/MinD_ATPase"/>
</dbReference>
<dbReference type="OrthoDB" id="3204399at2"/>
<name>A0A2U1T435_9CORY</name>
<feature type="domain" description="AAA" evidence="1">
    <location>
        <begin position="82"/>
        <end position="236"/>
    </location>
</feature>
<dbReference type="GO" id="GO:0051782">
    <property type="term" value="P:negative regulation of cell division"/>
    <property type="evidence" value="ECO:0007669"/>
    <property type="project" value="TreeGrafter"/>
</dbReference>
<dbReference type="InterPro" id="IPR025669">
    <property type="entry name" value="AAA_dom"/>
</dbReference>
<dbReference type="SUPFAM" id="SSF52540">
    <property type="entry name" value="P-loop containing nucleoside triphosphate hydrolases"/>
    <property type="match status" value="1"/>
</dbReference>
<gene>
    <name evidence="2" type="ORF">DF222_10965</name>
</gene>
<keyword evidence="3" id="KW-1185">Reference proteome</keyword>
<dbReference type="AlphaFoldDB" id="A0A2U1T435"/>
<dbReference type="GO" id="GO:0016887">
    <property type="term" value="F:ATP hydrolysis activity"/>
    <property type="evidence" value="ECO:0007669"/>
    <property type="project" value="TreeGrafter"/>
</dbReference>
<evidence type="ECO:0000259" key="1">
    <source>
        <dbReference type="Pfam" id="PF13614"/>
    </source>
</evidence>
<protein>
    <submittedName>
        <fullName evidence="2">MinD/ParA family protein</fullName>
    </submittedName>
</protein>
<proteinExistence type="predicted"/>
<dbReference type="PANTHER" id="PTHR43384">
    <property type="entry name" value="SEPTUM SITE-DETERMINING PROTEIN MIND HOMOLOG, CHLOROPLASTIC-RELATED"/>
    <property type="match status" value="1"/>
</dbReference>
<comment type="caution">
    <text evidence="2">The sequence shown here is derived from an EMBL/GenBank/DDBJ whole genome shotgun (WGS) entry which is preliminary data.</text>
</comment>
<dbReference type="Gene3D" id="3.40.50.300">
    <property type="entry name" value="P-loop containing nucleotide triphosphate hydrolases"/>
    <property type="match status" value="1"/>
</dbReference>
<accession>A0A2U1T435</accession>
<dbReference type="Proteomes" id="UP000244989">
    <property type="component" value="Unassembled WGS sequence"/>
</dbReference>
<organism evidence="2 3">
    <name type="scientific">Corynebacterium yudongzhengii</name>
    <dbReference type="NCBI Taxonomy" id="2080740"/>
    <lineage>
        <taxon>Bacteria</taxon>
        <taxon>Bacillati</taxon>
        <taxon>Actinomycetota</taxon>
        <taxon>Actinomycetes</taxon>
        <taxon>Mycobacteriales</taxon>
        <taxon>Corynebacteriaceae</taxon>
        <taxon>Corynebacterium</taxon>
    </lineage>
</organism>
<evidence type="ECO:0000313" key="2">
    <source>
        <dbReference type="EMBL" id="PWC00776.1"/>
    </source>
</evidence>
<dbReference type="PANTHER" id="PTHR43384:SF14">
    <property type="entry name" value="ESX-1 SECRETION-ASSOCIATED PROTEIN ESPI"/>
    <property type="match status" value="1"/>
</dbReference>
<dbReference type="InterPro" id="IPR027417">
    <property type="entry name" value="P-loop_NTPase"/>
</dbReference>
<dbReference type="GO" id="GO:0009898">
    <property type="term" value="C:cytoplasmic side of plasma membrane"/>
    <property type="evidence" value="ECO:0007669"/>
    <property type="project" value="TreeGrafter"/>
</dbReference>